<name>A0ABY7UJZ1_9CORY</name>
<protein>
    <submittedName>
        <fullName evidence="1">Uncharacterized protein</fullName>
    </submittedName>
</protein>
<evidence type="ECO:0000313" key="1">
    <source>
        <dbReference type="EMBL" id="WCZ37863.1"/>
    </source>
</evidence>
<accession>A0ABY7UJZ1</accession>
<evidence type="ECO:0000313" key="2">
    <source>
        <dbReference type="Proteomes" id="UP001218071"/>
    </source>
</evidence>
<sequence length="104" mass="11358">MSITPHYGKKYSLDVVTEINARLKAAYPRQFFDNFGFLKDLGDAGAMQMAGLTITDGDREDVANGFAPRSLYPAGEVVHVDKPAHAAIAKKLAEFIRNRGMVAT</sequence>
<organism evidence="1 2">
    <name type="scientific">Corynebacterium jeddahense</name>
    <dbReference type="NCBI Taxonomy" id="1414719"/>
    <lineage>
        <taxon>Bacteria</taxon>
        <taxon>Bacillati</taxon>
        <taxon>Actinomycetota</taxon>
        <taxon>Actinomycetes</taxon>
        <taxon>Mycobacteriales</taxon>
        <taxon>Corynebacteriaceae</taxon>
        <taxon>Corynebacterium</taxon>
    </lineage>
</organism>
<reference evidence="1 2" key="1">
    <citation type="submission" date="2020-10" db="EMBL/GenBank/DDBJ databases">
        <title>Complete genome sequence of Corynebacterium jeddahense DSM 45997, type strain of Corynebacterium jeddahense.</title>
        <authorList>
            <person name="Busche T."/>
            <person name="Kalinowski J."/>
            <person name="Ruckert C."/>
        </authorList>
    </citation>
    <scope>NUCLEOTIDE SEQUENCE [LARGE SCALE GENOMIC DNA]</scope>
    <source>
        <strain evidence="1 2">DSM 45997</strain>
    </source>
</reference>
<gene>
    <name evidence="1" type="ORF">CJEDD_01180</name>
</gene>
<keyword evidence="2" id="KW-1185">Reference proteome</keyword>
<proteinExistence type="predicted"/>
<dbReference type="Proteomes" id="UP001218071">
    <property type="component" value="Chromosome"/>
</dbReference>
<dbReference type="EMBL" id="CP063194">
    <property type="protein sequence ID" value="WCZ37863.1"/>
    <property type="molecule type" value="Genomic_DNA"/>
</dbReference>